<dbReference type="Proteomes" id="UP001596303">
    <property type="component" value="Unassembled WGS sequence"/>
</dbReference>
<dbReference type="Gene3D" id="1.20.1550.10">
    <property type="entry name" value="DsbB-like"/>
    <property type="match status" value="1"/>
</dbReference>
<name>A0ABW1SB89_9PROT</name>
<comment type="subcellular location">
    <subcellularLocation>
        <location evidence="1">Membrane</location>
        <topology evidence="1">Multi-pass membrane protein</topology>
    </subcellularLocation>
</comment>
<evidence type="ECO:0000313" key="6">
    <source>
        <dbReference type="EMBL" id="MFC6198528.1"/>
    </source>
</evidence>
<dbReference type="RefSeq" id="WP_377378814.1">
    <property type="nucleotide sequence ID" value="NZ_JBHSSW010000012.1"/>
</dbReference>
<gene>
    <name evidence="6" type="ORF">ACFQDM_10570</name>
</gene>
<feature type="transmembrane region" description="Helical" evidence="5">
    <location>
        <begin position="47"/>
        <end position="64"/>
    </location>
</feature>
<feature type="transmembrane region" description="Helical" evidence="5">
    <location>
        <begin position="71"/>
        <end position="93"/>
    </location>
</feature>
<evidence type="ECO:0000256" key="5">
    <source>
        <dbReference type="SAM" id="Phobius"/>
    </source>
</evidence>
<evidence type="ECO:0000313" key="7">
    <source>
        <dbReference type="Proteomes" id="UP001596303"/>
    </source>
</evidence>
<dbReference type="PIRSF" id="PIRSF033913">
    <property type="entry name" value="S-S_format_DsbB"/>
    <property type="match status" value="1"/>
</dbReference>
<evidence type="ECO:0000256" key="2">
    <source>
        <dbReference type="ARBA" id="ARBA00022692"/>
    </source>
</evidence>
<sequence length="177" mass="18769">MLKTLLKPSFWPIVALAIAAAMLATAHAFEHFLLLAPCPLCLRQREVYWAALILGAIGYGVIRLKPSPRLLITVNVLLALVFITSAVIAGYHAGVEWKFWPGPTACSGGLGDSLAGSAAGMDLDRAFATVSCSEAAWRLFGISMAGYNTLASLLFGALSILAAKRAFEDAELDSTID</sequence>
<feature type="transmembrane region" description="Helical" evidence="5">
    <location>
        <begin position="145"/>
        <end position="163"/>
    </location>
</feature>
<evidence type="ECO:0000256" key="4">
    <source>
        <dbReference type="ARBA" id="ARBA00023136"/>
    </source>
</evidence>
<keyword evidence="7" id="KW-1185">Reference proteome</keyword>
<keyword evidence="3 5" id="KW-1133">Transmembrane helix</keyword>
<dbReference type="EMBL" id="JBHSSW010000012">
    <property type="protein sequence ID" value="MFC6198528.1"/>
    <property type="molecule type" value="Genomic_DNA"/>
</dbReference>
<dbReference type="InterPro" id="IPR024199">
    <property type="entry name" value="Uncharacterised_DsbB"/>
</dbReference>
<evidence type="ECO:0000256" key="3">
    <source>
        <dbReference type="ARBA" id="ARBA00022989"/>
    </source>
</evidence>
<organism evidence="6 7">
    <name type="scientific">Ponticaulis profundi</name>
    <dbReference type="NCBI Taxonomy" id="2665222"/>
    <lineage>
        <taxon>Bacteria</taxon>
        <taxon>Pseudomonadati</taxon>
        <taxon>Pseudomonadota</taxon>
        <taxon>Alphaproteobacteria</taxon>
        <taxon>Hyphomonadales</taxon>
        <taxon>Hyphomonadaceae</taxon>
        <taxon>Ponticaulis</taxon>
    </lineage>
</organism>
<protein>
    <submittedName>
        <fullName evidence="6">Disulfide bond formation protein B</fullName>
    </submittedName>
</protein>
<dbReference type="InterPro" id="IPR003752">
    <property type="entry name" value="DiS_bond_form_DsbB/BdbC"/>
</dbReference>
<dbReference type="SUPFAM" id="SSF158442">
    <property type="entry name" value="DsbB-like"/>
    <property type="match status" value="1"/>
</dbReference>
<accession>A0ABW1SB89</accession>
<evidence type="ECO:0000256" key="1">
    <source>
        <dbReference type="ARBA" id="ARBA00004141"/>
    </source>
</evidence>
<comment type="caution">
    <text evidence="6">The sequence shown here is derived from an EMBL/GenBank/DDBJ whole genome shotgun (WGS) entry which is preliminary data.</text>
</comment>
<dbReference type="Pfam" id="PF02600">
    <property type="entry name" value="DsbB"/>
    <property type="match status" value="1"/>
</dbReference>
<reference evidence="7" key="1">
    <citation type="journal article" date="2019" name="Int. J. Syst. Evol. Microbiol.">
        <title>The Global Catalogue of Microorganisms (GCM) 10K type strain sequencing project: providing services to taxonomists for standard genome sequencing and annotation.</title>
        <authorList>
            <consortium name="The Broad Institute Genomics Platform"/>
            <consortium name="The Broad Institute Genome Sequencing Center for Infectious Disease"/>
            <person name="Wu L."/>
            <person name="Ma J."/>
        </authorList>
    </citation>
    <scope>NUCLEOTIDE SEQUENCE [LARGE SCALE GENOMIC DNA]</scope>
    <source>
        <strain evidence="7">CGMCC-1.15741</strain>
    </source>
</reference>
<keyword evidence="4 5" id="KW-0472">Membrane</keyword>
<proteinExistence type="predicted"/>
<dbReference type="InterPro" id="IPR023380">
    <property type="entry name" value="DsbB-like_sf"/>
</dbReference>
<keyword evidence="2 5" id="KW-0812">Transmembrane</keyword>